<evidence type="ECO:0000256" key="2">
    <source>
        <dbReference type="SAM" id="Phobius"/>
    </source>
</evidence>
<gene>
    <name evidence="3" type="ORF">AYBTSS11_LOCUS24606</name>
</gene>
<protein>
    <recommendedName>
        <fullName evidence="5">Transmembrane protein</fullName>
    </recommendedName>
</protein>
<keyword evidence="2" id="KW-0812">Transmembrane</keyword>
<dbReference type="AlphaFoldDB" id="A0AA86TM32"/>
<proteinExistence type="predicted"/>
<organism evidence="3 4">
    <name type="scientific">Sphenostylis stenocarpa</name>
    <dbReference type="NCBI Taxonomy" id="92480"/>
    <lineage>
        <taxon>Eukaryota</taxon>
        <taxon>Viridiplantae</taxon>
        <taxon>Streptophyta</taxon>
        <taxon>Embryophyta</taxon>
        <taxon>Tracheophyta</taxon>
        <taxon>Spermatophyta</taxon>
        <taxon>Magnoliopsida</taxon>
        <taxon>eudicotyledons</taxon>
        <taxon>Gunneridae</taxon>
        <taxon>Pentapetalae</taxon>
        <taxon>rosids</taxon>
        <taxon>fabids</taxon>
        <taxon>Fabales</taxon>
        <taxon>Fabaceae</taxon>
        <taxon>Papilionoideae</taxon>
        <taxon>50 kb inversion clade</taxon>
        <taxon>NPAAA clade</taxon>
        <taxon>indigoferoid/millettioid clade</taxon>
        <taxon>Phaseoleae</taxon>
        <taxon>Sphenostylis</taxon>
    </lineage>
</organism>
<sequence>MDFYIMFLVGMGSKVVSIIRTKYVKKDRLSTSFDGSIFSVSVSLKKALLLLLPSEYGKGKVKKKNKRHLKPLKHSQDDDALKPHPHPNRPTHSSIRSLSMAVSDAVVSNLTVLYVAVIACIKAYGFVCGRSFGGAFVLLVSTATVALILVATLTWDVSRKATYAFAPDHPPPPYPPPHHAHEPCKGGICWHGVAVRSPASQVRFRLPPNLPHTTL</sequence>
<keyword evidence="2" id="KW-0472">Membrane</keyword>
<evidence type="ECO:0008006" key="5">
    <source>
        <dbReference type="Google" id="ProtNLM"/>
    </source>
</evidence>
<evidence type="ECO:0000313" key="4">
    <source>
        <dbReference type="Proteomes" id="UP001189624"/>
    </source>
</evidence>
<dbReference type="EMBL" id="OY731405">
    <property type="protein sequence ID" value="CAJ1972557.1"/>
    <property type="molecule type" value="Genomic_DNA"/>
</dbReference>
<dbReference type="Gramene" id="rna-AYBTSS11_LOCUS24606">
    <property type="protein sequence ID" value="CAJ1972557.1"/>
    <property type="gene ID" value="gene-AYBTSS11_LOCUS24606"/>
</dbReference>
<feature type="compositionally biased region" description="Basic residues" evidence="1">
    <location>
        <begin position="61"/>
        <end position="73"/>
    </location>
</feature>
<dbReference type="PANTHER" id="PTHR37714:SF1">
    <property type="entry name" value="PROTEIN, PUTATIVE-RELATED"/>
    <property type="match status" value="1"/>
</dbReference>
<feature type="region of interest" description="Disordered" evidence="1">
    <location>
        <begin position="61"/>
        <end position="94"/>
    </location>
</feature>
<keyword evidence="2" id="KW-1133">Transmembrane helix</keyword>
<evidence type="ECO:0000313" key="3">
    <source>
        <dbReference type="EMBL" id="CAJ1972557.1"/>
    </source>
</evidence>
<keyword evidence="4" id="KW-1185">Reference proteome</keyword>
<evidence type="ECO:0000256" key="1">
    <source>
        <dbReference type="SAM" id="MobiDB-lite"/>
    </source>
</evidence>
<dbReference type="PANTHER" id="PTHR37714">
    <property type="entry name" value="PROTEIN, PUTATIVE-RELATED"/>
    <property type="match status" value="1"/>
</dbReference>
<feature type="transmembrane region" description="Helical" evidence="2">
    <location>
        <begin position="132"/>
        <end position="155"/>
    </location>
</feature>
<feature type="transmembrane region" description="Helical" evidence="2">
    <location>
        <begin position="106"/>
        <end position="126"/>
    </location>
</feature>
<reference evidence="3" key="1">
    <citation type="submission" date="2023-10" db="EMBL/GenBank/DDBJ databases">
        <authorList>
            <person name="Domelevo Entfellner J.-B."/>
        </authorList>
    </citation>
    <scope>NUCLEOTIDE SEQUENCE</scope>
</reference>
<name>A0AA86TM32_9FABA</name>
<dbReference type="Proteomes" id="UP001189624">
    <property type="component" value="Chromosome 8"/>
</dbReference>
<accession>A0AA86TM32</accession>